<reference evidence="3" key="1">
    <citation type="journal article" date="2020" name="Stud. Mycol.">
        <title>101 Dothideomycetes genomes: a test case for predicting lifestyles and emergence of pathogens.</title>
        <authorList>
            <person name="Haridas S."/>
            <person name="Albert R."/>
            <person name="Binder M."/>
            <person name="Bloem J."/>
            <person name="Labutti K."/>
            <person name="Salamov A."/>
            <person name="Andreopoulos B."/>
            <person name="Baker S."/>
            <person name="Barry K."/>
            <person name="Bills G."/>
            <person name="Bluhm B."/>
            <person name="Cannon C."/>
            <person name="Castanera R."/>
            <person name="Culley D."/>
            <person name="Daum C."/>
            <person name="Ezra D."/>
            <person name="Gonzalez J."/>
            <person name="Henrissat B."/>
            <person name="Kuo A."/>
            <person name="Liang C."/>
            <person name="Lipzen A."/>
            <person name="Lutzoni F."/>
            <person name="Magnuson J."/>
            <person name="Mondo S."/>
            <person name="Nolan M."/>
            <person name="Ohm R."/>
            <person name="Pangilinan J."/>
            <person name="Park H.-J."/>
            <person name="Ramirez L."/>
            <person name="Alfaro M."/>
            <person name="Sun H."/>
            <person name="Tritt A."/>
            <person name="Yoshinaga Y."/>
            <person name="Zwiers L.-H."/>
            <person name="Turgeon B."/>
            <person name="Goodwin S."/>
            <person name="Spatafora J."/>
            <person name="Crous P."/>
            <person name="Grigoriev I."/>
        </authorList>
    </citation>
    <scope>NUCLEOTIDE SEQUENCE</scope>
    <source>
        <strain evidence="3">CBS 115976</strain>
    </source>
</reference>
<dbReference type="Pfam" id="PF01585">
    <property type="entry name" value="G-patch"/>
    <property type="match status" value="1"/>
</dbReference>
<proteinExistence type="predicted"/>
<organism evidence="3 4">
    <name type="scientific">Microthyrium microscopicum</name>
    <dbReference type="NCBI Taxonomy" id="703497"/>
    <lineage>
        <taxon>Eukaryota</taxon>
        <taxon>Fungi</taxon>
        <taxon>Dikarya</taxon>
        <taxon>Ascomycota</taxon>
        <taxon>Pezizomycotina</taxon>
        <taxon>Dothideomycetes</taxon>
        <taxon>Dothideomycetes incertae sedis</taxon>
        <taxon>Microthyriales</taxon>
        <taxon>Microthyriaceae</taxon>
        <taxon>Microthyrium</taxon>
    </lineage>
</organism>
<dbReference type="InterPro" id="IPR011666">
    <property type="entry name" value="DUF1604"/>
</dbReference>
<evidence type="ECO:0000259" key="2">
    <source>
        <dbReference type="PROSITE" id="PS50174"/>
    </source>
</evidence>
<gene>
    <name evidence="3" type="ORF">BT63DRAFT_305557</name>
</gene>
<feature type="compositionally biased region" description="Acidic residues" evidence="1">
    <location>
        <begin position="101"/>
        <end position="110"/>
    </location>
</feature>
<dbReference type="PANTHER" id="PTHR13384">
    <property type="entry name" value="G PATCH DOMAIN-CONTAINING PROTEIN 1"/>
    <property type="match status" value="1"/>
</dbReference>
<evidence type="ECO:0000313" key="3">
    <source>
        <dbReference type="EMBL" id="KAF2667945.1"/>
    </source>
</evidence>
<dbReference type="Pfam" id="PF07713">
    <property type="entry name" value="DUF1604"/>
    <property type="match status" value="1"/>
</dbReference>
<dbReference type="InterPro" id="IPR000467">
    <property type="entry name" value="G_patch_dom"/>
</dbReference>
<dbReference type="AlphaFoldDB" id="A0A6A6U6R4"/>
<accession>A0A6A6U6R4</accession>
<sequence>MAQKRSRATFEADNYAVYGTPLPAYDPDARDDGSYVPIWKQEVVDERGRKRLHGAFTGGFSAGYFNTVGSKEGWTPQTFVSSRTNRAKDQNKTAQQRPEDFMDEEDLAAQEDDKVLQTNDSFTGIGSTADDNKRRGVLMDLVRPKVSIGVKLLQKMGWREGQGVGQKIKRKARLGENGDHNGQEHAFAPENTKMIAFIRKTDQKGLGFAGEQSLREVVNPEPAAEDDADEAILARSRVKLAKDPKPRKKTGFGMGVLNDTGSDDEDPYEIGPKISYNRTVGAVRKAKKVTKPGGLVSASSNPLISTKPVFVSKKKLLSTNPIRKCHDGRLPLTGFVLSTKPLDFATTSNHPPPKVPPDWVSTKIPLSSTAAPSSGSQYKSTADAARASTLDPHSRATLLGETALPGKSIFDYLTPAARERLASATGIANLPAAGSEAPPSGLPHPSAASLVPHLDPALARSALARFTAGSAAGFTPYADDPPKRTRYASFLDHAAGTRKDLPPRREGAGIDEWVAEMREFVQAAQVFRPMSGLMASRFTSSSGSTNTVTQKKVQDPAEEAAKMRMFGPLTRSVRSWMPAKLLCKRFGVRVPDVEMDDGEEKFAGGRGMETGMESGMGSMSMALTIPAARAEETRSMPETTMKATPVVALPTPTSVDVERNIALEAERPGEAVFKAIFGSDDEDEDD</sequence>
<dbReference type="GO" id="GO:0005634">
    <property type="term" value="C:nucleus"/>
    <property type="evidence" value="ECO:0007669"/>
    <property type="project" value="TreeGrafter"/>
</dbReference>
<name>A0A6A6U6R4_9PEZI</name>
<keyword evidence="4" id="KW-1185">Reference proteome</keyword>
<protein>
    <submittedName>
        <fullName evidence="3">DUF1604-domain-containing protein</fullName>
    </submittedName>
</protein>
<evidence type="ECO:0000256" key="1">
    <source>
        <dbReference type="SAM" id="MobiDB-lite"/>
    </source>
</evidence>
<dbReference type="Proteomes" id="UP000799302">
    <property type="component" value="Unassembled WGS sequence"/>
</dbReference>
<dbReference type="PANTHER" id="PTHR13384:SF19">
    <property type="entry name" value="G PATCH DOMAIN-CONTAINING PROTEIN 1"/>
    <property type="match status" value="1"/>
</dbReference>
<dbReference type="PROSITE" id="PS50174">
    <property type="entry name" value="G_PATCH"/>
    <property type="match status" value="1"/>
</dbReference>
<feature type="region of interest" description="Disordered" evidence="1">
    <location>
        <begin position="81"/>
        <end position="130"/>
    </location>
</feature>
<feature type="domain" description="G-patch" evidence="2">
    <location>
        <begin position="145"/>
        <end position="211"/>
    </location>
</feature>
<dbReference type="GO" id="GO:0006397">
    <property type="term" value="P:mRNA processing"/>
    <property type="evidence" value="ECO:0007669"/>
    <property type="project" value="InterPro"/>
</dbReference>
<dbReference type="EMBL" id="MU004237">
    <property type="protein sequence ID" value="KAF2667945.1"/>
    <property type="molecule type" value="Genomic_DNA"/>
</dbReference>
<dbReference type="Pfam" id="PF26093">
    <property type="entry name" value="HTH_TGH"/>
    <property type="match status" value="1"/>
</dbReference>
<evidence type="ECO:0000313" key="4">
    <source>
        <dbReference type="Proteomes" id="UP000799302"/>
    </source>
</evidence>
<feature type="compositionally biased region" description="Polar residues" evidence="1">
    <location>
        <begin position="116"/>
        <end position="126"/>
    </location>
</feature>
<dbReference type="GO" id="GO:0003723">
    <property type="term" value="F:RNA binding"/>
    <property type="evidence" value="ECO:0007669"/>
    <property type="project" value="TreeGrafter"/>
</dbReference>
<dbReference type="OrthoDB" id="20507at2759"/>